<evidence type="ECO:0000256" key="1">
    <source>
        <dbReference type="SAM" id="SignalP"/>
    </source>
</evidence>
<dbReference type="EMBL" id="GGEC01040002">
    <property type="protein sequence ID" value="MBX20486.1"/>
    <property type="molecule type" value="Transcribed_RNA"/>
</dbReference>
<reference evidence="2" key="1">
    <citation type="submission" date="2018-02" db="EMBL/GenBank/DDBJ databases">
        <title>Rhizophora mucronata_Transcriptome.</title>
        <authorList>
            <person name="Meera S.P."/>
            <person name="Sreeshan A."/>
            <person name="Augustine A."/>
        </authorList>
    </citation>
    <scope>NUCLEOTIDE SEQUENCE</scope>
    <source>
        <tissue evidence="2">Leaf</tissue>
    </source>
</reference>
<dbReference type="AlphaFoldDB" id="A0A2P2LR96"/>
<keyword evidence="1" id="KW-0732">Signal</keyword>
<protein>
    <submittedName>
        <fullName evidence="2">SANT DNA-binding domain-containing protein</fullName>
    </submittedName>
</protein>
<organism evidence="2">
    <name type="scientific">Rhizophora mucronata</name>
    <name type="common">Asiatic mangrove</name>
    <dbReference type="NCBI Taxonomy" id="61149"/>
    <lineage>
        <taxon>Eukaryota</taxon>
        <taxon>Viridiplantae</taxon>
        <taxon>Streptophyta</taxon>
        <taxon>Embryophyta</taxon>
        <taxon>Tracheophyta</taxon>
        <taxon>Spermatophyta</taxon>
        <taxon>Magnoliopsida</taxon>
        <taxon>eudicotyledons</taxon>
        <taxon>Gunneridae</taxon>
        <taxon>Pentapetalae</taxon>
        <taxon>rosids</taxon>
        <taxon>fabids</taxon>
        <taxon>Malpighiales</taxon>
        <taxon>Rhizophoraceae</taxon>
        <taxon>Rhizophora</taxon>
    </lineage>
</organism>
<feature type="chain" id="PRO_5015130152" evidence="1">
    <location>
        <begin position="25"/>
        <end position="116"/>
    </location>
</feature>
<evidence type="ECO:0000313" key="2">
    <source>
        <dbReference type="EMBL" id="MBX20486.1"/>
    </source>
</evidence>
<sequence length="116" mass="13002">MMTIRQLLALDFVVAVARAPAAVAVGLNAMGDFQKLLIDQKTDKFCLQTYPSGLLWFVCGTCRRSQISPCISWNFGYNQAQLISWTPPPIRDPCDLSRETLHPYQTLSSIRPKSLV</sequence>
<keyword evidence="2" id="KW-0238">DNA-binding</keyword>
<feature type="signal peptide" evidence="1">
    <location>
        <begin position="1"/>
        <end position="24"/>
    </location>
</feature>
<name>A0A2P2LR96_RHIMU</name>
<dbReference type="GO" id="GO:0003677">
    <property type="term" value="F:DNA binding"/>
    <property type="evidence" value="ECO:0007669"/>
    <property type="project" value="UniProtKB-KW"/>
</dbReference>
<accession>A0A2P2LR96</accession>
<proteinExistence type="predicted"/>